<evidence type="ECO:0000313" key="3">
    <source>
        <dbReference type="Proteomes" id="UP001501294"/>
    </source>
</evidence>
<sequence length="135" mass="14569">MMKLNQFLLLGSMAVLMSLTQSCSQANGGNTTASPQDLYAQIQQAASTEGCTSSTDCGLLPIGNKPCGGPEAYMAYSKTNSDVAALEKMGKQYEEMRKQYNKDNQVIGTCQVTPKPNVSCIRNQCVASEKNTRIQ</sequence>
<gene>
    <name evidence="2" type="ORF">GCM10023150_03250</name>
</gene>
<protein>
    <recommendedName>
        <fullName evidence="4">Lipoprotein</fullName>
    </recommendedName>
</protein>
<feature type="signal peptide" evidence="1">
    <location>
        <begin position="1"/>
        <end position="26"/>
    </location>
</feature>
<accession>A0ABP8HTE3</accession>
<dbReference type="PROSITE" id="PS51257">
    <property type="entry name" value="PROKAR_LIPOPROTEIN"/>
    <property type="match status" value="1"/>
</dbReference>
<organism evidence="2 3">
    <name type="scientific">Kangiella taiwanensis</name>
    <dbReference type="NCBI Taxonomy" id="1079179"/>
    <lineage>
        <taxon>Bacteria</taxon>
        <taxon>Pseudomonadati</taxon>
        <taxon>Pseudomonadota</taxon>
        <taxon>Gammaproteobacteria</taxon>
        <taxon>Kangiellales</taxon>
        <taxon>Kangiellaceae</taxon>
        <taxon>Kangiella</taxon>
    </lineage>
</organism>
<comment type="caution">
    <text evidence="2">The sequence shown here is derived from an EMBL/GenBank/DDBJ whole genome shotgun (WGS) entry which is preliminary data.</text>
</comment>
<reference evidence="3" key="1">
    <citation type="journal article" date="2019" name="Int. J. Syst. Evol. Microbiol.">
        <title>The Global Catalogue of Microorganisms (GCM) 10K type strain sequencing project: providing services to taxonomists for standard genome sequencing and annotation.</title>
        <authorList>
            <consortium name="The Broad Institute Genomics Platform"/>
            <consortium name="The Broad Institute Genome Sequencing Center for Infectious Disease"/>
            <person name="Wu L."/>
            <person name="Ma J."/>
        </authorList>
    </citation>
    <scope>NUCLEOTIDE SEQUENCE [LARGE SCALE GENOMIC DNA]</scope>
    <source>
        <strain evidence="3">JCM 17727</strain>
    </source>
</reference>
<dbReference type="Proteomes" id="UP001501294">
    <property type="component" value="Unassembled WGS sequence"/>
</dbReference>
<keyword evidence="1" id="KW-0732">Signal</keyword>
<feature type="chain" id="PRO_5045163456" description="Lipoprotein" evidence="1">
    <location>
        <begin position="27"/>
        <end position="135"/>
    </location>
</feature>
<keyword evidence="3" id="KW-1185">Reference proteome</keyword>
<evidence type="ECO:0000256" key="1">
    <source>
        <dbReference type="SAM" id="SignalP"/>
    </source>
</evidence>
<dbReference type="EMBL" id="BAABFU010000001">
    <property type="protein sequence ID" value="GAA4344140.1"/>
    <property type="molecule type" value="Genomic_DNA"/>
</dbReference>
<dbReference type="RefSeq" id="WP_223577340.1">
    <property type="nucleotide sequence ID" value="NZ_BAABFU010000001.1"/>
</dbReference>
<name>A0ABP8HTE3_9GAMM</name>
<proteinExistence type="predicted"/>
<evidence type="ECO:0000313" key="2">
    <source>
        <dbReference type="EMBL" id="GAA4344140.1"/>
    </source>
</evidence>
<evidence type="ECO:0008006" key="4">
    <source>
        <dbReference type="Google" id="ProtNLM"/>
    </source>
</evidence>